<protein>
    <submittedName>
        <fullName evidence="6">Uncharacterized protein</fullName>
    </submittedName>
</protein>
<gene>
    <name evidence="6" type="ORF">HG535_0E03850</name>
</gene>
<accession>A0A7H9B3S3</accession>
<feature type="repeat" description="WD" evidence="5">
    <location>
        <begin position="132"/>
        <end position="165"/>
    </location>
</feature>
<dbReference type="Gene3D" id="2.130.10.10">
    <property type="entry name" value="YVTN repeat-like/Quinoprotein amine dehydrogenase"/>
    <property type="match status" value="2"/>
</dbReference>
<dbReference type="InterPro" id="IPR015943">
    <property type="entry name" value="WD40/YVTN_repeat-like_dom_sf"/>
</dbReference>
<evidence type="ECO:0000313" key="6">
    <source>
        <dbReference type="EMBL" id="QLG73301.1"/>
    </source>
</evidence>
<dbReference type="PROSITE" id="PS50082">
    <property type="entry name" value="WD_REPEATS_2"/>
    <property type="match status" value="2"/>
</dbReference>
<evidence type="ECO:0000256" key="4">
    <source>
        <dbReference type="ARBA" id="ARBA00038321"/>
    </source>
</evidence>
<dbReference type="SMART" id="SM00320">
    <property type="entry name" value="WD40"/>
    <property type="match status" value="4"/>
</dbReference>
<sequence>MVGETVSVCHIQHDFEATGVGSQFFINVDKSLDEIQEFKIKKLPDDQGWDAGKENSFQKIGHHLYRAVLNHKQYNFCTMNQDYTSNFNASDKEADWAGIDIIASPEKRYALGDTSGNIMIYDGSLKLQKEMLGAHLGEITSLKFFPSGEVLLSSSTDTKIKLWSLVDWSNPRTFQGHKGSITQLCMIDRGRNFLSSSTDGSVCLWECGSGQKVFSFSRKENPNDGINAIDLLSQCVDTDYTPSSPLEFHTKGKHVVAGHSSGVVTLHDLYSKEQQLQLPSKFMCSCNTLKVDTKDNNYIYAGYQNGMLSQWDLRQPTCAVDSISINEGTPINSIFLDSSSMYISSGVDTSLSLNIDEPERRMQYQMPMFLVSNDYQVSQFAADPEDADIIAVGNWGFRAKFKTLS</sequence>
<name>A0A7H9B3S3_ZYGMR</name>
<keyword evidence="1 5" id="KW-0853">WD repeat</keyword>
<dbReference type="GO" id="GO:0000502">
    <property type="term" value="C:proteasome complex"/>
    <property type="evidence" value="ECO:0007669"/>
    <property type="project" value="UniProtKB-KW"/>
</dbReference>
<proteinExistence type="inferred from homology"/>
<evidence type="ECO:0000313" key="7">
    <source>
        <dbReference type="Proteomes" id="UP000509704"/>
    </source>
</evidence>
<dbReference type="PANTHER" id="PTHR19857:SF19">
    <property type="entry name" value="26S PROTEASOME REGULATORY SUBUNIT RPN14"/>
    <property type="match status" value="1"/>
</dbReference>
<dbReference type="GeneID" id="59237043"/>
<evidence type="ECO:0000256" key="5">
    <source>
        <dbReference type="PROSITE-ProRule" id="PRU00221"/>
    </source>
</evidence>
<keyword evidence="7" id="KW-1185">Reference proteome</keyword>
<dbReference type="PANTHER" id="PTHR19857">
    <property type="entry name" value="MITOCHONDRIAL DIVISION PROTEIN 1-RELATED"/>
    <property type="match status" value="1"/>
</dbReference>
<dbReference type="RefSeq" id="XP_037145028.1">
    <property type="nucleotide sequence ID" value="XM_037289133.1"/>
</dbReference>
<dbReference type="PROSITE" id="PS50294">
    <property type="entry name" value="WD_REPEATS_REGION"/>
    <property type="match status" value="2"/>
</dbReference>
<dbReference type="AlphaFoldDB" id="A0A7H9B3S3"/>
<evidence type="ECO:0000256" key="1">
    <source>
        <dbReference type="ARBA" id="ARBA00022574"/>
    </source>
</evidence>
<dbReference type="InterPro" id="IPR036322">
    <property type="entry name" value="WD40_repeat_dom_sf"/>
</dbReference>
<dbReference type="InterPro" id="IPR051179">
    <property type="entry name" value="WD_repeat_multifunction"/>
</dbReference>
<organism evidence="6 7">
    <name type="scientific">Zygotorulaspora mrakii</name>
    <name type="common">Zygosaccharomyces mrakii</name>
    <dbReference type="NCBI Taxonomy" id="42260"/>
    <lineage>
        <taxon>Eukaryota</taxon>
        <taxon>Fungi</taxon>
        <taxon>Dikarya</taxon>
        <taxon>Ascomycota</taxon>
        <taxon>Saccharomycotina</taxon>
        <taxon>Saccharomycetes</taxon>
        <taxon>Saccharomycetales</taxon>
        <taxon>Saccharomycetaceae</taxon>
        <taxon>Zygotorulaspora</taxon>
    </lineage>
</organism>
<evidence type="ECO:0000256" key="2">
    <source>
        <dbReference type="ARBA" id="ARBA00022737"/>
    </source>
</evidence>
<keyword evidence="2" id="KW-0677">Repeat</keyword>
<dbReference type="KEGG" id="zmk:HG535_0E03850"/>
<dbReference type="Pfam" id="PF00400">
    <property type="entry name" value="WD40"/>
    <property type="match status" value="2"/>
</dbReference>
<dbReference type="SUPFAM" id="SSF50978">
    <property type="entry name" value="WD40 repeat-like"/>
    <property type="match status" value="1"/>
</dbReference>
<dbReference type="Proteomes" id="UP000509704">
    <property type="component" value="Chromosome 5"/>
</dbReference>
<dbReference type="EMBL" id="CP058608">
    <property type="protein sequence ID" value="QLG73301.1"/>
    <property type="molecule type" value="Genomic_DNA"/>
</dbReference>
<keyword evidence="3" id="KW-0647">Proteasome</keyword>
<dbReference type="InterPro" id="IPR001680">
    <property type="entry name" value="WD40_rpt"/>
</dbReference>
<evidence type="ECO:0000256" key="3">
    <source>
        <dbReference type="ARBA" id="ARBA00022942"/>
    </source>
</evidence>
<dbReference type="OrthoDB" id="10257301at2759"/>
<comment type="similarity">
    <text evidence="4">Belongs to the WD repeat PAAF1/RPN14 family.</text>
</comment>
<feature type="repeat" description="WD" evidence="5">
    <location>
        <begin position="174"/>
        <end position="215"/>
    </location>
</feature>
<reference evidence="6 7" key="1">
    <citation type="submission" date="2020-07" db="EMBL/GenBank/DDBJ databases">
        <title>The yeast mating-type switching endonuclease HO is a domesticated member of an unorthodox homing genetic element family.</title>
        <authorList>
            <person name="Coughlan A.Y."/>
            <person name="Lombardi L."/>
            <person name="Braun-Galleani S."/>
            <person name="Martos A.R."/>
            <person name="Galeote V."/>
            <person name="Bigey F."/>
            <person name="Dequin S."/>
            <person name="Byrne K.P."/>
            <person name="Wolfe K.H."/>
        </authorList>
    </citation>
    <scope>NUCLEOTIDE SEQUENCE [LARGE SCALE GENOMIC DNA]</scope>
    <source>
        <strain evidence="6 7">NRRL Y-6702</strain>
    </source>
</reference>